<reference evidence="1" key="1">
    <citation type="submission" date="2020-12" db="EMBL/GenBank/DDBJ databases">
        <title>Bacterial novel species Mucilaginibacter sp. SD-g isolated from soil.</title>
        <authorList>
            <person name="Jung H.-Y."/>
        </authorList>
    </citation>
    <scope>NUCLEOTIDE SEQUENCE</scope>
    <source>
        <strain evidence="1">SD-g</strain>
    </source>
</reference>
<dbReference type="Proteomes" id="UP000613193">
    <property type="component" value="Unassembled WGS sequence"/>
</dbReference>
<comment type="caution">
    <text evidence="1">The sequence shown here is derived from an EMBL/GenBank/DDBJ whole genome shotgun (WGS) entry which is preliminary data.</text>
</comment>
<dbReference type="Pfam" id="PF09357">
    <property type="entry name" value="RteC"/>
    <property type="match status" value="1"/>
</dbReference>
<organism evidence="1 2">
    <name type="scientific">Mucilaginibacter segetis</name>
    <dbReference type="NCBI Taxonomy" id="2793071"/>
    <lineage>
        <taxon>Bacteria</taxon>
        <taxon>Pseudomonadati</taxon>
        <taxon>Bacteroidota</taxon>
        <taxon>Sphingobacteriia</taxon>
        <taxon>Sphingobacteriales</taxon>
        <taxon>Sphingobacteriaceae</taxon>
        <taxon>Mucilaginibacter</taxon>
    </lineage>
</organism>
<protein>
    <submittedName>
        <fullName evidence="1">RteC domain-containing protein</fullName>
    </submittedName>
</protein>
<sequence length="278" mass="32800">MKNITERFLQALENQLAEISGNGETLTGQYKASILICKKAMSKLKNYMASYAFESTEEEIHFFKTVKPQFYSKYIYYINIYNYHMQKPAGNERIQTDYIHMHQHEIKTFFDHNRAFYAYYRSGMTQLDQAYYTRGGFDVHLELEDFEEDEQYSTSHDYKLSKIIANERFQDYLNLEMAKLHTGITDWKIFLPFKLPNWTAAKVDAVELIYALKASGAINNGNIDIAELITLWETIFQVDLKESYHKFTDITNRKKEIPVFLNKLTNALLRWITDKMGL</sequence>
<evidence type="ECO:0000313" key="2">
    <source>
        <dbReference type="Proteomes" id="UP000613193"/>
    </source>
</evidence>
<proteinExistence type="predicted"/>
<dbReference type="EMBL" id="JAEHFW010000001">
    <property type="protein sequence ID" value="MBK0379319.1"/>
    <property type="molecule type" value="Genomic_DNA"/>
</dbReference>
<dbReference type="AlphaFoldDB" id="A0A934PSL7"/>
<dbReference type="InterPro" id="IPR018534">
    <property type="entry name" value="Tet_reg_excision_RteC"/>
</dbReference>
<name>A0A934PSL7_9SPHI</name>
<accession>A0A934PSL7</accession>
<evidence type="ECO:0000313" key="1">
    <source>
        <dbReference type="EMBL" id="MBK0379319.1"/>
    </source>
</evidence>
<keyword evidence="2" id="KW-1185">Reference proteome</keyword>
<gene>
    <name evidence="1" type="ORF">I5M19_08380</name>
</gene>
<dbReference type="RefSeq" id="WP_200065753.1">
    <property type="nucleotide sequence ID" value="NZ_JAEHFW010000001.1"/>
</dbReference>